<dbReference type="AlphaFoldDB" id="A0AAV8EP56"/>
<keyword evidence="3" id="KW-0418">Kinase</keyword>
<accession>A0AAV8EP56</accession>
<keyword evidence="4" id="KW-1185">Reference proteome</keyword>
<dbReference type="Pfam" id="PF12819">
    <property type="entry name" value="Malectin_like"/>
    <property type="match status" value="1"/>
</dbReference>
<protein>
    <submittedName>
        <fullName evidence="3">Leucine-rich repeat protein kinase family protein</fullName>
    </submittedName>
</protein>
<dbReference type="InterPro" id="IPR024788">
    <property type="entry name" value="Malectin-like_Carb-bd_dom"/>
</dbReference>
<evidence type="ECO:0000313" key="3">
    <source>
        <dbReference type="EMBL" id="KAJ4780586.1"/>
    </source>
</evidence>
<evidence type="ECO:0000313" key="4">
    <source>
        <dbReference type="Proteomes" id="UP001140206"/>
    </source>
</evidence>
<dbReference type="GO" id="GO:0016020">
    <property type="term" value="C:membrane"/>
    <property type="evidence" value="ECO:0007669"/>
    <property type="project" value="UniProtKB-SubCell"/>
</dbReference>
<dbReference type="PANTHER" id="PTHR45631:SF6">
    <property type="entry name" value="OS09G0352000 PROTEIN"/>
    <property type="match status" value="1"/>
</dbReference>
<evidence type="ECO:0000259" key="2">
    <source>
        <dbReference type="Pfam" id="PF12819"/>
    </source>
</evidence>
<organism evidence="3 4">
    <name type="scientific">Rhynchospora pubera</name>
    <dbReference type="NCBI Taxonomy" id="906938"/>
    <lineage>
        <taxon>Eukaryota</taxon>
        <taxon>Viridiplantae</taxon>
        <taxon>Streptophyta</taxon>
        <taxon>Embryophyta</taxon>
        <taxon>Tracheophyta</taxon>
        <taxon>Spermatophyta</taxon>
        <taxon>Magnoliopsida</taxon>
        <taxon>Liliopsida</taxon>
        <taxon>Poales</taxon>
        <taxon>Cyperaceae</taxon>
        <taxon>Cyperoideae</taxon>
        <taxon>Rhynchosporeae</taxon>
        <taxon>Rhynchospora</taxon>
    </lineage>
</organism>
<dbReference type="PANTHER" id="PTHR45631">
    <property type="entry name" value="OS07G0107800 PROTEIN-RELATED"/>
    <property type="match status" value="1"/>
</dbReference>
<keyword evidence="3" id="KW-0808">Transferase</keyword>
<gene>
    <name evidence="3" type="ORF">LUZ62_064843</name>
</gene>
<proteinExistence type="predicted"/>
<reference evidence="3" key="1">
    <citation type="submission" date="2022-08" db="EMBL/GenBank/DDBJ databases">
        <authorList>
            <person name="Marques A."/>
        </authorList>
    </citation>
    <scope>NUCLEOTIDE SEQUENCE</scope>
    <source>
        <strain evidence="3">RhyPub2mFocal</strain>
        <tissue evidence="3">Leaves</tissue>
    </source>
</reference>
<comment type="caution">
    <text evidence="3">The sequence shown here is derived from an EMBL/GenBank/DDBJ whole genome shotgun (WGS) entry which is preliminary data.</text>
</comment>
<comment type="subcellular location">
    <subcellularLocation>
        <location evidence="1">Membrane</location>
        <topology evidence="1">Single-pass membrane protein</topology>
    </subcellularLocation>
</comment>
<dbReference type="GO" id="GO:0016301">
    <property type="term" value="F:kinase activity"/>
    <property type="evidence" value="ECO:0007669"/>
    <property type="project" value="UniProtKB-KW"/>
</dbReference>
<evidence type="ECO:0000256" key="1">
    <source>
        <dbReference type="ARBA" id="ARBA00004167"/>
    </source>
</evidence>
<dbReference type="EMBL" id="JAMFTS010000003">
    <property type="protein sequence ID" value="KAJ4780586.1"/>
    <property type="molecule type" value="Genomic_DNA"/>
</dbReference>
<dbReference type="Proteomes" id="UP001140206">
    <property type="component" value="Chromosome 3"/>
</dbReference>
<feature type="domain" description="Malectin-like" evidence="2">
    <location>
        <begin position="1"/>
        <end position="97"/>
    </location>
</feature>
<name>A0AAV8EP56_9POAL</name>
<sequence length="101" mass="11678">MFKYGNYDGKMAPPTFDIHVGVNYWSTVVMPDSESAYFYEIITTTSSDYLQVCLINTDRGTPFISALELRQMETTLYKDANATQSLVRYRRYNMGADDFVR</sequence>